<dbReference type="InterPro" id="IPR016040">
    <property type="entry name" value="NAD(P)-bd_dom"/>
</dbReference>
<dbReference type="Gene3D" id="3.40.50.720">
    <property type="entry name" value="NAD(P)-binding Rossmann-like Domain"/>
    <property type="match status" value="1"/>
</dbReference>
<dbReference type="InterPro" id="IPR036291">
    <property type="entry name" value="NAD(P)-bd_dom_sf"/>
</dbReference>
<dbReference type="SUPFAM" id="SSF51735">
    <property type="entry name" value="NAD(P)-binding Rossmann-fold domains"/>
    <property type="match status" value="1"/>
</dbReference>
<dbReference type="Proteomes" id="UP001221757">
    <property type="component" value="Unassembled WGS sequence"/>
</dbReference>
<evidence type="ECO:0000313" key="3">
    <source>
        <dbReference type="Proteomes" id="UP001221757"/>
    </source>
</evidence>
<keyword evidence="3" id="KW-1185">Reference proteome</keyword>
<dbReference type="Pfam" id="PF13460">
    <property type="entry name" value="NAD_binding_10"/>
    <property type="match status" value="1"/>
</dbReference>
<dbReference type="AlphaFoldDB" id="A0AAD7D6F6"/>
<feature type="domain" description="NAD(P)-binding" evidence="1">
    <location>
        <begin position="11"/>
        <end position="140"/>
    </location>
</feature>
<dbReference type="PANTHER" id="PTHR15020">
    <property type="entry name" value="FLAVIN REDUCTASE-RELATED"/>
    <property type="match status" value="1"/>
</dbReference>
<sequence>MASVKNVLTFGASRNIGYFAAIRLLEQGSNVTFLLRSPSVFAGDATIQKYVKSGNARLVEGDALNEADTKRAWAEAGVVDAVIFSVGTTSSSFHILKGFTVNPHNLLTQCMLNVLCTMPTYADAPRPKLVAVSSVGVTPASYAALPLRLKPMYALIRGPHRDKVGMERAIAHCAGWTWDAKADSEPAPDMMGAGWMTRDGLPASGTLEALVVRPGMLSDGACLADQGKSYRVTSSEKELAQGDYNISRRDTAHFIVDALTRRWDEFANKRVNVTY</sequence>
<reference evidence="2" key="1">
    <citation type="submission" date="2023-03" db="EMBL/GenBank/DDBJ databases">
        <title>Massive genome expansion in bonnet fungi (Mycena s.s.) driven by repeated elements and novel gene families across ecological guilds.</title>
        <authorList>
            <consortium name="Lawrence Berkeley National Laboratory"/>
            <person name="Harder C.B."/>
            <person name="Miyauchi S."/>
            <person name="Viragh M."/>
            <person name="Kuo A."/>
            <person name="Thoen E."/>
            <person name="Andreopoulos B."/>
            <person name="Lu D."/>
            <person name="Skrede I."/>
            <person name="Drula E."/>
            <person name="Henrissat B."/>
            <person name="Morin E."/>
            <person name="Kohler A."/>
            <person name="Barry K."/>
            <person name="LaButti K."/>
            <person name="Morin E."/>
            <person name="Salamov A."/>
            <person name="Lipzen A."/>
            <person name="Mereny Z."/>
            <person name="Hegedus B."/>
            <person name="Baldrian P."/>
            <person name="Stursova M."/>
            <person name="Weitz H."/>
            <person name="Taylor A."/>
            <person name="Grigoriev I.V."/>
            <person name="Nagy L.G."/>
            <person name="Martin F."/>
            <person name="Kauserud H."/>
        </authorList>
    </citation>
    <scope>NUCLEOTIDE SEQUENCE</scope>
    <source>
        <strain evidence="2">CBHHK067</strain>
    </source>
</reference>
<organism evidence="2 3">
    <name type="scientific">Mycena rosella</name>
    <name type="common">Pink bonnet</name>
    <name type="synonym">Agaricus rosellus</name>
    <dbReference type="NCBI Taxonomy" id="1033263"/>
    <lineage>
        <taxon>Eukaryota</taxon>
        <taxon>Fungi</taxon>
        <taxon>Dikarya</taxon>
        <taxon>Basidiomycota</taxon>
        <taxon>Agaricomycotina</taxon>
        <taxon>Agaricomycetes</taxon>
        <taxon>Agaricomycetidae</taxon>
        <taxon>Agaricales</taxon>
        <taxon>Marasmiineae</taxon>
        <taxon>Mycenaceae</taxon>
        <taxon>Mycena</taxon>
    </lineage>
</organism>
<accession>A0AAD7D6F6</accession>
<proteinExistence type="predicted"/>
<protein>
    <recommendedName>
        <fullName evidence="1">NAD(P)-binding domain-containing protein</fullName>
    </recommendedName>
</protein>
<name>A0AAD7D6F6_MYCRO</name>
<gene>
    <name evidence="2" type="ORF">B0H17DRAFT_1076225</name>
</gene>
<evidence type="ECO:0000259" key="1">
    <source>
        <dbReference type="Pfam" id="PF13460"/>
    </source>
</evidence>
<evidence type="ECO:0000313" key="2">
    <source>
        <dbReference type="EMBL" id="KAJ7681513.1"/>
    </source>
</evidence>
<comment type="caution">
    <text evidence="2">The sequence shown here is derived from an EMBL/GenBank/DDBJ whole genome shotgun (WGS) entry which is preliminary data.</text>
</comment>
<dbReference type="EMBL" id="JARKIE010000117">
    <property type="protein sequence ID" value="KAJ7681513.1"/>
    <property type="molecule type" value="Genomic_DNA"/>
</dbReference>
<dbReference type="PANTHER" id="PTHR15020:SF50">
    <property type="entry name" value="UPF0659 PROTEIN YMR090W"/>
    <property type="match status" value="1"/>
</dbReference>